<evidence type="ECO:0000256" key="5">
    <source>
        <dbReference type="ARBA" id="ARBA00022989"/>
    </source>
</evidence>
<proteinExistence type="predicted"/>
<name>A0A0F9G6Q6_9ZZZZ</name>
<evidence type="ECO:0000256" key="4">
    <source>
        <dbReference type="ARBA" id="ARBA00022840"/>
    </source>
</evidence>
<dbReference type="Pfam" id="PF00005">
    <property type="entry name" value="ABC_tran"/>
    <property type="match status" value="1"/>
</dbReference>
<dbReference type="InterPro" id="IPR036640">
    <property type="entry name" value="ABC1_TM_sf"/>
</dbReference>
<dbReference type="Gene3D" id="3.40.50.300">
    <property type="entry name" value="P-loop containing nucleotide triphosphate hydrolases"/>
    <property type="match status" value="1"/>
</dbReference>
<dbReference type="GO" id="GO:0005524">
    <property type="term" value="F:ATP binding"/>
    <property type="evidence" value="ECO:0007669"/>
    <property type="project" value="UniProtKB-KW"/>
</dbReference>
<dbReference type="SUPFAM" id="SSF52540">
    <property type="entry name" value="P-loop containing nucleoside triphosphate hydrolases"/>
    <property type="match status" value="1"/>
</dbReference>
<dbReference type="PANTHER" id="PTHR24221">
    <property type="entry name" value="ATP-BINDING CASSETTE SUB-FAMILY B"/>
    <property type="match status" value="1"/>
</dbReference>
<dbReference type="SUPFAM" id="SSF90123">
    <property type="entry name" value="ABC transporter transmembrane region"/>
    <property type="match status" value="1"/>
</dbReference>
<feature type="transmembrane region" description="Helical" evidence="7">
    <location>
        <begin position="183"/>
        <end position="200"/>
    </location>
</feature>
<dbReference type="PROSITE" id="PS50893">
    <property type="entry name" value="ABC_TRANSPORTER_2"/>
    <property type="match status" value="1"/>
</dbReference>
<sequence>MTEKTSYDLSGILRQALGYKRHLVKANTIAVLATLCAVPVPLLLPLMVDEVLLNQPGPTVAFIGQFTPASWQGPILFISAVLVFTLILRVASVLLNVAQSRYFTLIAKRITFRIRQRLIKRLGRIAISEYETKGSAGIASHFVTDIEVIDNFIGSTISRFIVASLSIIGTAVILLFLHWQLALLILFMNPLVIYFTMRVGKHVKALKKEENSAFEIFQQSLTETLDAVQQIRAANREKYYLLRVISHARQVRNHASEYAWKSDAANRLSFVIFLFGFDLFRAVSMFMVVFSDLSIGQMFAVFGYLWFMMGPVQEILNIQYAYYSADAAVGRLNSLFSMQEEKQYPNHINPFEVGKPCSIEIDDLHFAYGDNNKILSGVSLSIKAGEKVALVGASGAGKSTLVNVLLGLYPADKGMVFFNGEPVSEIGLDTVREHVATVLQSPALFNDDVRQNITMGRQYDDAAVWAAIKIAQLETVIKALPKQLDTIIGRDGVKLSGGQRQRLAIARMVLVNPSVVVLDEATSALDSDTEHQLHTALEAYLENRTTIIIAHRLSAVKQADRIVVFDGGDIIADGDHDALIQQSGLYQKLYAQQI</sequence>
<dbReference type="CDD" id="cd07346">
    <property type="entry name" value="ABC_6TM_exporters"/>
    <property type="match status" value="1"/>
</dbReference>
<accession>A0A0F9G6Q6</accession>
<protein>
    <recommendedName>
        <fullName evidence="11">ABC transporter ATP-binding protein</fullName>
    </recommendedName>
</protein>
<dbReference type="PROSITE" id="PS50929">
    <property type="entry name" value="ABC_TM1F"/>
    <property type="match status" value="1"/>
</dbReference>
<feature type="domain" description="ABC transporter" evidence="8">
    <location>
        <begin position="359"/>
        <end position="592"/>
    </location>
</feature>
<evidence type="ECO:0000256" key="6">
    <source>
        <dbReference type="ARBA" id="ARBA00023136"/>
    </source>
</evidence>
<dbReference type="SMART" id="SM00382">
    <property type="entry name" value="AAA"/>
    <property type="match status" value="1"/>
</dbReference>
<dbReference type="GO" id="GO:0140359">
    <property type="term" value="F:ABC-type transporter activity"/>
    <property type="evidence" value="ECO:0007669"/>
    <property type="project" value="InterPro"/>
</dbReference>
<dbReference type="InterPro" id="IPR039421">
    <property type="entry name" value="Type_1_exporter"/>
</dbReference>
<feature type="transmembrane region" description="Helical" evidence="7">
    <location>
        <begin position="29"/>
        <end position="48"/>
    </location>
</feature>
<dbReference type="GO" id="GO:0016887">
    <property type="term" value="F:ATP hydrolysis activity"/>
    <property type="evidence" value="ECO:0007669"/>
    <property type="project" value="InterPro"/>
</dbReference>
<comment type="subcellular location">
    <subcellularLocation>
        <location evidence="1">Membrane</location>
        <topology evidence="1">Multi-pass membrane protein</topology>
    </subcellularLocation>
</comment>
<evidence type="ECO:0000259" key="9">
    <source>
        <dbReference type="PROSITE" id="PS50929"/>
    </source>
</evidence>
<keyword evidence="2 7" id="KW-0812">Transmembrane</keyword>
<evidence type="ECO:0000256" key="2">
    <source>
        <dbReference type="ARBA" id="ARBA00022692"/>
    </source>
</evidence>
<evidence type="ECO:0008006" key="11">
    <source>
        <dbReference type="Google" id="ProtNLM"/>
    </source>
</evidence>
<dbReference type="InterPro" id="IPR027417">
    <property type="entry name" value="P-loop_NTPase"/>
</dbReference>
<evidence type="ECO:0000259" key="8">
    <source>
        <dbReference type="PROSITE" id="PS50893"/>
    </source>
</evidence>
<reference evidence="10" key="1">
    <citation type="journal article" date="2015" name="Nature">
        <title>Complex archaea that bridge the gap between prokaryotes and eukaryotes.</title>
        <authorList>
            <person name="Spang A."/>
            <person name="Saw J.H."/>
            <person name="Jorgensen S.L."/>
            <person name="Zaremba-Niedzwiedzka K."/>
            <person name="Martijn J."/>
            <person name="Lind A.E."/>
            <person name="van Eijk R."/>
            <person name="Schleper C."/>
            <person name="Guy L."/>
            <person name="Ettema T.J."/>
        </authorList>
    </citation>
    <scope>NUCLEOTIDE SEQUENCE</scope>
</reference>
<dbReference type="FunFam" id="3.40.50.300:FF:001492">
    <property type="entry name" value="ABC transporter ATP-binding protein/permease"/>
    <property type="match status" value="1"/>
</dbReference>
<feature type="domain" description="ABC transmembrane type-1" evidence="9">
    <location>
        <begin position="30"/>
        <end position="324"/>
    </location>
</feature>
<keyword evidence="4" id="KW-0067">ATP-binding</keyword>
<dbReference type="GO" id="GO:0016020">
    <property type="term" value="C:membrane"/>
    <property type="evidence" value="ECO:0007669"/>
    <property type="project" value="UniProtKB-SubCell"/>
</dbReference>
<dbReference type="GO" id="GO:0034040">
    <property type="term" value="F:ATPase-coupled lipid transmembrane transporter activity"/>
    <property type="evidence" value="ECO:0007669"/>
    <property type="project" value="TreeGrafter"/>
</dbReference>
<dbReference type="InterPro" id="IPR011527">
    <property type="entry name" value="ABC1_TM_dom"/>
</dbReference>
<dbReference type="PROSITE" id="PS00211">
    <property type="entry name" value="ABC_TRANSPORTER_1"/>
    <property type="match status" value="1"/>
</dbReference>
<keyword evidence="3" id="KW-0547">Nucleotide-binding</keyword>
<dbReference type="Pfam" id="PF00664">
    <property type="entry name" value="ABC_membrane"/>
    <property type="match status" value="1"/>
</dbReference>
<dbReference type="EMBL" id="LAZR01018935">
    <property type="protein sequence ID" value="KKL94398.1"/>
    <property type="molecule type" value="Genomic_DNA"/>
</dbReference>
<organism evidence="10">
    <name type="scientific">marine sediment metagenome</name>
    <dbReference type="NCBI Taxonomy" id="412755"/>
    <lineage>
        <taxon>unclassified sequences</taxon>
        <taxon>metagenomes</taxon>
        <taxon>ecological metagenomes</taxon>
    </lineage>
</organism>
<keyword evidence="5 7" id="KW-1133">Transmembrane helix</keyword>
<dbReference type="InterPro" id="IPR003439">
    <property type="entry name" value="ABC_transporter-like_ATP-bd"/>
</dbReference>
<keyword evidence="6 7" id="KW-0472">Membrane</keyword>
<gene>
    <name evidence="10" type="ORF">LCGC14_1865070</name>
</gene>
<dbReference type="PANTHER" id="PTHR24221:SF233">
    <property type="entry name" value="ATP-BINDING_PERMEASE FUSION ABC TRANSPORTER-RELATED"/>
    <property type="match status" value="1"/>
</dbReference>
<comment type="caution">
    <text evidence="10">The sequence shown here is derived from an EMBL/GenBank/DDBJ whole genome shotgun (WGS) entry which is preliminary data.</text>
</comment>
<dbReference type="InterPro" id="IPR003593">
    <property type="entry name" value="AAA+_ATPase"/>
</dbReference>
<feature type="transmembrane region" description="Helical" evidence="7">
    <location>
        <begin position="75"/>
        <end position="98"/>
    </location>
</feature>
<feature type="transmembrane region" description="Helical" evidence="7">
    <location>
        <begin position="268"/>
        <end position="289"/>
    </location>
</feature>
<feature type="transmembrane region" description="Helical" evidence="7">
    <location>
        <begin position="160"/>
        <end position="177"/>
    </location>
</feature>
<evidence type="ECO:0000256" key="3">
    <source>
        <dbReference type="ARBA" id="ARBA00022741"/>
    </source>
</evidence>
<dbReference type="InterPro" id="IPR017871">
    <property type="entry name" value="ABC_transporter-like_CS"/>
</dbReference>
<dbReference type="AlphaFoldDB" id="A0A0F9G6Q6"/>
<dbReference type="Gene3D" id="1.20.1560.10">
    <property type="entry name" value="ABC transporter type 1, transmembrane domain"/>
    <property type="match status" value="1"/>
</dbReference>
<evidence type="ECO:0000313" key="10">
    <source>
        <dbReference type="EMBL" id="KKL94398.1"/>
    </source>
</evidence>
<evidence type="ECO:0000256" key="7">
    <source>
        <dbReference type="SAM" id="Phobius"/>
    </source>
</evidence>
<evidence type="ECO:0000256" key="1">
    <source>
        <dbReference type="ARBA" id="ARBA00004141"/>
    </source>
</evidence>